<dbReference type="SUPFAM" id="SSF88713">
    <property type="entry name" value="Glycoside hydrolase/deacetylase"/>
    <property type="match status" value="1"/>
</dbReference>
<accession>A0A499VM01</accession>
<evidence type="ECO:0000256" key="1">
    <source>
        <dbReference type="SAM" id="MobiDB-lite"/>
    </source>
</evidence>
<dbReference type="PANTHER" id="PTHR45985:SF3">
    <property type="entry name" value="CHITIN DEACETYLASE-LIKE 4"/>
    <property type="match status" value="1"/>
</dbReference>
<dbReference type="AlphaFoldDB" id="A0A499VM01"/>
<dbReference type="GO" id="GO:0005975">
    <property type="term" value="P:carbohydrate metabolic process"/>
    <property type="evidence" value="ECO:0007669"/>
    <property type="project" value="InterPro"/>
</dbReference>
<protein>
    <recommendedName>
        <fullName evidence="4">Secreted protein</fullName>
    </recommendedName>
</protein>
<dbReference type="Gene3D" id="3.20.20.370">
    <property type="entry name" value="Glycoside hydrolase/deacetylase"/>
    <property type="match status" value="1"/>
</dbReference>
<keyword evidence="2" id="KW-1133">Transmembrane helix</keyword>
<keyword evidence="2" id="KW-0812">Transmembrane</keyword>
<dbReference type="InterPro" id="IPR011330">
    <property type="entry name" value="Glyco_hydro/deAcase_b/a-brl"/>
</dbReference>
<reference evidence="3" key="1">
    <citation type="submission" date="2019-04" db="EMBL/GenBank/DDBJ databases">
        <title>Draft genome sequences of Streptomyces avermitilis MC3.</title>
        <authorList>
            <person name="Komaki H."/>
            <person name="Tamura T."/>
            <person name="Hosoyama A."/>
        </authorList>
    </citation>
    <scope>NUCLEOTIDE SEQUENCE</scope>
    <source>
        <strain evidence="3">MC3</strain>
    </source>
</reference>
<feature type="compositionally biased region" description="Basic and acidic residues" evidence="1">
    <location>
        <begin position="100"/>
        <end position="109"/>
    </location>
</feature>
<sequence>MTSNAGRRRRRRAPLADRRAALTSRTGIVTMAVLLVVACIAATFLALNGTDDTKPTASSTDGGRSGDDTDKSTSEPKWDGKTKVLGDGSTSYTGPQKGQLKPERLKPGEKPPQFVVFSWDGALQGDDQLFSHYRELAKEYNAHMTFFLTGIYVLPKAKKTLYEPPMHSPGSSAISYPTDEHIRTTLTELGKAWKDGNEIGTHFNGHFCDAKGGKDWSVADWESEIKQFFSFVEKWKTNTGYTDLPALPFDAKREISGGRAPCLEGQKNLLKAMRATAKDYNWRYDASSAGDFQIWPAKKNGIWDFPLQMLPYEGGKYQGLSMDFNFLYNQSDGETEGDPVQYPQWQAETVQSYMAGFNRVYYGSRAPLFIGNHFENWNGGIYMEAVDQVIKNVCTKKGVRCVSFRELADWMDAQTPEVRAQLRTLDPAQSPDWSEVVK</sequence>
<name>A0A499VM01_STRAX</name>
<dbReference type="PANTHER" id="PTHR45985">
    <property type="match status" value="1"/>
</dbReference>
<dbReference type="InterPro" id="IPR052740">
    <property type="entry name" value="CE4"/>
</dbReference>
<dbReference type="GeneID" id="41544292"/>
<proteinExistence type="predicted"/>
<gene>
    <name evidence="3" type="ORF">SAVMC3_81840</name>
</gene>
<feature type="transmembrane region" description="Helical" evidence="2">
    <location>
        <begin position="21"/>
        <end position="47"/>
    </location>
</feature>
<evidence type="ECO:0008006" key="4">
    <source>
        <dbReference type="Google" id="ProtNLM"/>
    </source>
</evidence>
<organism evidence="3">
    <name type="scientific">Streptomyces avermitilis</name>
    <dbReference type="NCBI Taxonomy" id="33903"/>
    <lineage>
        <taxon>Bacteria</taxon>
        <taxon>Bacillati</taxon>
        <taxon>Actinomycetota</taxon>
        <taxon>Actinomycetes</taxon>
        <taxon>Kitasatosporales</taxon>
        <taxon>Streptomycetaceae</taxon>
        <taxon>Streptomyces</taxon>
    </lineage>
</organism>
<dbReference type="EMBL" id="AP019621">
    <property type="protein sequence ID" value="BBJ55555.1"/>
    <property type="molecule type" value="Genomic_DNA"/>
</dbReference>
<feature type="compositionally biased region" description="Basic and acidic residues" evidence="1">
    <location>
        <begin position="64"/>
        <end position="84"/>
    </location>
</feature>
<dbReference type="RefSeq" id="WP_037647071.1">
    <property type="nucleotide sequence ID" value="NZ_BAABTN010000001.1"/>
</dbReference>
<keyword evidence="2" id="KW-0472">Membrane</keyword>
<feature type="region of interest" description="Disordered" evidence="1">
    <location>
        <begin position="50"/>
        <end position="111"/>
    </location>
</feature>
<evidence type="ECO:0000256" key="2">
    <source>
        <dbReference type="SAM" id="Phobius"/>
    </source>
</evidence>
<evidence type="ECO:0000313" key="3">
    <source>
        <dbReference type="EMBL" id="BBJ55555.1"/>
    </source>
</evidence>